<evidence type="ECO:0000313" key="1">
    <source>
        <dbReference type="EMBL" id="OCG74651.1"/>
    </source>
</evidence>
<gene>
    <name evidence="1" type="ORF">A7J15_03725</name>
</gene>
<dbReference type="AlphaFoldDB" id="A0A1B9NDH3"/>
<proteinExistence type="predicted"/>
<organism evidence="1 2">
    <name type="scientific">Microbacterium sediminis</name>
    <dbReference type="NCBI Taxonomy" id="904291"/>
    <lineage>
        <taxon>Bacteria</taxon>
        <taxon>Bacillati</taxon>
        <taxon>Actinomycetota</taxon>
        <taxon>Actinomycetes</taxon>
        <taxon>Micrococcales</taxon>
        <taxon>Microbacteriaceae</taxon>
        <taxon>Microbacterium</taxon>
    </lineage>
</organism>
<evidence type="ECO:0000313" key="2">
    <source>
        <dbReference type="Proteomes" id="UP000093355"/>
    </source>
</evidence>
<dbReference type="RefSeq" id="WP_067024703.1">
    <property type="nucleotide sequence ID" value="NZ_CP038256.1"/>
</dbReference>
<dbReference type="EMBL" id="LXMD01000021">
    <property type="protein sequence ID" value="OCG74651.1"/>
    <property type="molecule type" value="Genomic_DNA"/>
</dbReference>
<sequence length="225" mass="23771">MAAARKTNWLAIWISAAVVVAIAVIAVLVVQMNRQALAGAESPASAVVDEATGAITFGDGENVVEEYIDLFCPVCQRYHEGYSETVSDLVADGEVTLKVHPISILDRYSQGTEYSTRSASAVYCVADENPDAVYPFIDLLFRNQPAEGSTGLTDDELADYASQAGAGGAADCIAAGEYKDYVTKMTPETPVAPNAQGIGTPTVLLNDEFVSLSGDPQANIVDQLQ</sequence>
<dbReference type="SUPFAM" id="SSF52833">
    <property type="entry name" value="Thioredoxin-like"/>
    <property type="match status" value="1"/>
</dbReference>
<dbReference type="Pfam" id="PF13462">
    <property type="entry name" value="Thioredoxin_4"/>
    <property type="match status" value="1"/>
</dbReference>
<dbReference type="InterPro" id="IPR012336">
    <property type="entry name" value="Thioredoxin-like_fold"/>
</dbReference>
<dbReference type="Gene3D" id="3.40.30.10">
    <property type="entry name" value="Glutaredoxin"/>
    <property type="match status" value="1"/>
</dbReference>
<keyword evidence="2" id="KW-1185">Reference proteome</keyword>
<reference evidence="1 2" key="1">
    <citation type="submission" date="2016-05" db="EMBL/GenBank/DDBJ databases">
        <authorList>
            <person name="Lavstsen T."/>
            <person name="Jespersen J.S."/>
        </authorList>
    </citation>
    <scope>NUCLEOTIDE SEQUENCE [LARGE SCALE GENOMIC DNA]</scope>
    <source>
        <strain evidence="1 2">YLB-01</strain>
    </source>
</reference>
<dbReference type="Proteomes" id="UP000093355">
    <property type="component" value="Unassembled WGS sequence"/>
</dbReference>
<dbReference type="OrthoDB" id="117402at2"/>
<dbReference type="STRING" id="904291.A7J15_03725"/>
<accession>A0A1B9NDH3</accession>
<protein>
    <submittedName>
        <fullName evidence="1">Uncharacterized protein</fullName>
    </submittedName>
</protein>
<comment type="caution">
    <text evidence="1">The sequence shown here is derived from an EMBL/GenBank/DDBJ whole genome shotgun (WGS) entry which is preliminary data.</text>
</comment>
<dbReference type="InterPro" id="IPR036249">
    <property type="entry name" value="Thioredoxin-like_sf"/>
</dbReference>
<name>A0A1B9NDH3_9MICO</name>